<feature type="region of interest" description="Disordered" evidence="1">
    <location>
        <begin position="24"/>
        <end position="80"/>
    </location>
</feature>
<organism evidence="3 4">
    <name type="scientific">Mycena metata</name>
    <dbReference type="NCBI Taxonomy" id="1033252"/>
    <lineage>
        <taxon>Eukaryota</taxon>
        <taxon>Fungi</taxon>
        <taxon>Dikarya</taxon>
        <taxon>Basidiomycota</taxon>
        <taxon>Agaricomycotina</taxon>
        <taxon>Agaricomycetes</taxon>
        <taxon>Agaricomycetidae</taxon>
        <taxon>Agaricales</taxon>
        <taxon>Marasmiineae</taxon>
        <taxon>Mycenaceae</taxon>
        <taxon>Mycena</taxon>
    </lineage>
</organism>
<gene>
    <name evidence="3" type="ORF">B0H16DRAFT_1681629</name>
</gene>
<accession>A0AAD7KG95</accession>
<evidence type="ECO:0000313" key="3">
    <source>
        <dbReference type="EMBL" id="KAJ7784082.1"/>
    </source>
</evidence>
<feature type="compositionally biased region" description="Basic and acidic residues" evidence="1">
    <location>
        <begin position="24"/>
        <end position="47"/>
    </location>
</feature>
<dbReference type="Proteomes" id="UP001215598">
    <property type="component" value="Unassembled WGS sequence"/>
</dbReference>
<dbReference type="Pfam" id="PF12937">
    <property type="entry name" value="F-box-like"/>
    <property type="match status" value="1"/>
</dbReference>
<evidence type="ECO:0000313" key="4">
    <source>
        <dbReference type="Proteomes" id="UP001215598"/>
    </source>
</evidence>
<dbReference type="InterPro" id="IPR036047">
    <property type="entry name" value="F-box-like_dom_sf"/>
</dbReference>
<proteinExistence type="predicted"/>
<comment type="caution">
    <text evidence="3">The sequence shown here is derived from an EMBL/GenBank/DDBJ whole genome shotgun (WGS) entry which is preliminary data.</text>
</comment>
<sequence length="484" mass="53547">MAVTLVQLALYDSEGRLILKKVRSDGSSDVEMHAGSDEKLKDKKEGSESAATARGARRSDPRAGKSPARPPANSNTVERELRETATYPILTLPVEITTEIFHRLPLKVGELGLQSNTAPLSLTAVCRSWRDIALSTPTLWSTMEICFAYIPSTVVAQPGLVELFITQWLRRSGECPLSLTLTLRRTRRRGHEVHFPISRAANVCCDVRIETRVFSSAPLLHSLHLGGEGVIATRLHLPWQQLSIFEASIHNLDLFVVAPNLVNIKCGWAGGDSNPGMITHSCIKSFAVTDSAYDKILQYLTLPALQHLDLSEGDTYDFLGSFLERSSPPLISLRVQADDPAFAQWHQALVHVAATLEDIEISYASTEAMTSLLSLGERPWASPPWRTLNVLRNIKTLRLPHVVDPVGLYQLVKFLYSRSDKLRSFQLVWETSPFLDERTRAGAAGALDTPDTEDTIVGHFSRLQAAGMDIYVGTQVKNYAVTIE</sequence>
<reference evidence="3" key="1">
    <citation type="submission" date="2023-03" db="EMBL/GenBank/DDBJ databases">
        <title>Massive genome expansion in bonnet fungi (Mycena s.s.) driven by repeated elements and novel gene families across ecological guilds.</title>
        <authorList>
            <consortium name="Lawrence Berkeley National Laboratory"/>
            <person name="Harder C.B."/>
            <person name="Miyauchi S."/>
            <person name="Viragh M."/>
            <person name="Kuo A."/>
            <person name="Thoen E."/>
            <person name="Andreopoulos B."/>
            <person name="Lu D."/>
            <person name="Skrede I."/>
            <person name="Drula E."/>
            <person name="Henrissat B."/>
            <person name="Morin E."/>
            <person name="Kohler A."/>
            <person name="Barry K."/>
            <person name="LaButti K."/>
            <person name="Morin E."/>
            <person name="Salamov A."/>
            <person name="Lipzen A."/>
            <person name="Mereny Z."/>
            <person name="Hegedus B."/>
            <person name="Baldrian P."/>
            <person name="Stursova M."/>
            <person name="Weitz H."/>
            <person name="Taylor A."/>
            <person name="Grigoriev I.V."/>
            <person name="Nagy L.G."/>
            <person name="Martin F."/>
            <person name="Kauserud H."/>
        </authorList>
    </citation>
    <scope>NUCLEOTIDE SEQUENCE</scope>
    <source>
        <strain evidence="3">CBHHK182m</strain>
    </source>
</reference>
<keyword evidence="4" id="KW-1185">Reference proteome</keyword>
<protein>
    <recommendedName>
        <fullName evidence="2">F-box domain-containing protein</fullName>
    </recommendedName>
</protein>
<dbReference type="EMBL" id="JARKIB010000002">
    <property type="protein sequence ID" value="KAJ7784082.1"/>
    <property type="molecule type" value="Genomic_DNA"/>
</dbReference>
<dbReference type="AlphaFoldDB" id="A0AAD7KG95"/>
<name>A0AAD7KG95_9AGAR</name>
<dbReference type="SUPFAM" id="SSF81383">
    <property type="entry name" value="F-box domain"/>
    <property type="match status" value="1"/>
</dbReference>
<evidence type="ECO:0000259" key="2">
    <source>
        <dbReference type="Pfam" id="PF12937"/>
    </source>
</evidence>
<feature type="domain" description="F-box" evidence="2">
    <location>
        <begin position="89"/>
        <end position="143"/>
    </location>
</feature>
<dbReference type="InterPro" id="IPR001810">
    <property type="entry name" value="F-box_dom"/>
</dbReference>
<evidence type="ECO:0000256" key="1">
    <source>
        <dbReference type="SAM" id="MobiDB-lite"/>
    </source>
</evidence>
<dbReference type="Gene3D" id="1.20.1280.50">
    <property type="match status" value="1"/>
</dbReference>